<accession>A0A4R8UVA5</accession>
<dbReference type="PANTHER" id="PTHR11552">
    <property type="entry name" value="GLUCOSE-METHANOL-CHOLINE GMC OXIDOREDUCTASE"/>
    <property type="match status" value="1"/>
</dbReference>
<keyword evidence="3 7" id="KW-0285">Flavoprotein</keyword>
<proteinExistence type="inferred from homology"/>
<dbReference type="STRING" id="1424659.SAMN05216368_11858"/>
<comment type="similarity">
    <text evidence="2 7">Belongs to the GMC oxidoreductase family.</text>
</comment>
<evidence type="ECO:0000256" key="6">
    <source>
        <dbReference type="PIRSR" id="PIRSR000137-2"/>
    </source>
</evidence>
<dbReference type="EMBL" id="FNIB01000018">
    <property type="protein sequence ID" value="SDO44816.1"/>
    <property type="molecule type" value="Genomic_DNA"/>
</dbReference>
<evidence type="ECO:0000313" key="11">
    <source>
        <dbReference type="EMBL" id="SDO44816.1"/>
    </source>
</evidence>
<dbReference type="Gene3D" id="3.30.560.10">
    <property type="entry name" value="Glucose Oxidase, domain 3"/>
    <property type="match status" value="1"/>
</dbReference>
<dbReference type="EMBL" id="SOFD01000041">
    <property type="protein sequence ID" value="TFB72903.1"/>
    <property type="molecule type" value="Genomic_DNA"/>
</dbReference>
<evidence type="ECO:0000259" key="9">
    <source>
        <dbReference type="PROSITE" id="PS00623"/>
    </source>
</evidence>
<feature type="binding site" evidence="6">
    <location>
        <position position="86"/>
    </location>
    <ligand>
        <name>FAD</name>
        <dbReference type="ChEBI" id="CHEBI:57692"/>
    </ligand>
</feature>
<dbReference type="InterPro" id="IPR007867">
    <property type="entry name" value="GMC_OxRtase_C"/>
</dbReference>
<dbReference type="SUPFAM" id="SSF54373">
    <property type="entry name" value="FAD-linked reductases, C-terminal domain"/>
    <property type="match status" value="1"/>
</dbReference>
<keyword evidence="4 6" id="KW-0274">FAD</keyword>
<dbReference type="GO" id="GO:0016614">
    <property type="term" value="F:oxidoreductase activity, acting on CH-OH group of donors"/>
    <property type="evidence" value="ECO:0007669"/>
    <property type="project" value="InterPro"/>
</dbReference>
<keyword evidence="14" id="KW-1185">Reference proteome</keyword>
<reference evidence="11 13" key="1">
    <citation type="submission" date="2016-10" db="EMBL/GenBank/DDBJ databases">
        <authorList>
            <person name="Varghese N."/>
            <person name="Submissions S."/>
        </authorList>
    </citation>
    <scope>NUCLEOTIDE SEQUENCE [LARGE SCALE GENOMIC DNA]</scope>
    <source>
        <strain evidence="11 13">CGMCC 1.11215</strain>
    </source>
</reference>
<evidence type="ECO:0000256" key="3">
    <source>
        <dbReference type="ARBA" id="ARBA00022630"/>
    </source>
</evidence>
<dbReference type="PIRSF" id="PIRSF000137">
    <property type="entry name" value="Alcohol_oxidase"/>
    <property type="match status" value="1"/>
</dbReference>
<dbReference type="GO" id="GO:0050660">
    <property type="term" value="F:flavin adenine dinucleotide binding"/>
    <property type="evidence" value="ECO:0007669"/>
    <property type="project" value="InterPro"/>
</dbReference>
<dbReference type="InterPro" id="IPR012132">
    <property type="entry name" value="GMC_OxRdtase"/>
</dbReference>
<evidence type="ECO:0000256" key="8">
    <source>
        <dbReference type="SAM" id="MobiDB-lite"/>
    </source>
</evidence>
<dbReference type="Pfam" id="PF05199">
    <property type="entry name" value="GMC_oxred_C"/>
    <property type="match status" value="1"/>
</dbReference>
<dbReference type="Proteomes" id="UP000298252">
    <property type="component" value="Unassembled WGS sequence"/>
</dbReference>
<evidence type="ECO:0000313" key="12">
    <source>
        <dbReference type="EMBL" id="TFB72903.1"/>
    </source>
</evidence>
<reference evidence="12 14" key="2">
    <citation type="submission" date="2019-03" db="EMBL/GenBank/DDBJ databases">
        <title>Genomics of glacier-inhabiting Cryobacterium strains.</title>
        <authorList>
            <person name="Liu Q."/>
            <person name="Xin Y.-H."/>
        </authorList>
    </citation>
    <scope>NUCLEOTIDE SEQUENCE [LARGE SCALE GENOMIC DNA]</scope>
    <source>
        <strain evidence="12 14">Hh8</strain>
    </source>
</reference>
<evidence type="ECO:0000256" key="1">
    <source>
        <dbReference type="ARBA" id="ARBA00001974"/>
    </source>
</evidence>
<feature type="active site" description="Proton acceptor" evidence="5">
    <location>
        <position position="512"/>
    </location>
</feature>
<evidence type="ECO:0000256" key="5">
    <source>
        <dbReference type="PIRSR" id="PIRSR000137-1"/>
    </source>
</evidence>
<sequence>MSTNTEEFDYIVVGAGSAGAAVAARLTEDASISVLLLEAGGVDDKQEIVIPAAFPKLFKSDADWNYQTEPQAELTGRSIYWPRGKVLGGSSSLNAMMWVRGFAADYDNWARLAGDGWSYEALLPYFRKAEAVEGNSDPDQGTDGANSISHQRSPRSHTATFLEAAAEVGMPLVAPNSANPEGVSQTMVSQRGGMRHNTSAAYLAPAAERSNLLVRTGAHATRVLFDGTRAVGVEYLSEGTPTSVFARREIVLSGGAVNTPQLLMLSGIGDATHLRSLGITVLVDAPEVGLNMRDHLFAALAVETDDDTLFGAETEEQLNDFVSQQRGMLTSNVAEAYGFVKTDPSLAFPDIEVLFAAVPYIGEGLVAAPRHGVSVGAILLRPKSHGTVRLASADPLTKPLIDPNYLGDPNGEDRDTLLAGLGVCERILAATAFAPTRTDGKFIQPAGSDAQTAAERDATVINEFSQTLYHPTSTARMGSDAGSVVDPELRVRGVQGLRIADASIMPEIIRGHTNAPSIIIGEKAADLLRASVPTRVEAASVH</sequence>
<organism evidence="11 13">
    <name type="scientific">Cryobacterium flavum</name>
    <dbReference type="NCBI Taxonomy" id="1424659"/>
    <lineage>
        <taxon>Bacteria</taxon>
        <taxon>Bacillati</taxon>
        <taxon>Actinomycetota</taxon>
        <taxon>Actinomycetes</taxon>
        <taxon>Micrococcales</taxon>
        <taxon>Microbacteriaceae</taxon>
        <taxon>Cryobacterium</taxon>
    </lineage>
</organism>
<feature type="region of interest" description="Disordered" evidence="8">
    <location>
        <begin position="133"/>
        <end position="156"/>
    </location>
</feature>
<evidence type="ECO:0000256" key="7">
    <source>
        <dbReference type="RuleBase" id="RU003968"/>
    </source>
</evidence>
<dbReference type="Pfam" id="PF00732">
    <property type="entry name" value="GMC_oxred_N"/>
    <property type="match status" value="1"/>
</dbReference>
<dbReference type="Gene3D" id="3.50.50.60">
    <property type="entry name" value="FAD/NAD(P)-binding domain"/>
    <property type="match status" value="1"/>
</dbReference>
<evidence type="ECO:0000313" key="13">
    <source>
        <dbReference type="Proteomes" id="UP000199639"/>
    </source>
</evidence>
<feature type="domain" description="Glucose-methanol-choline oxidoreductase N-terminal" evidence="9">
    <location>
        <begin position="84"/>
        <end position="107"/>
    </location>
</feature>
<dbReference type="InterPro" id="IPR000172">
    <property type="entry name" value="GMC_OxRdtase_N"/>
</dbReference>
<dbReference type="PANTHER" id="PTHR11552:SF147">
    <property type="entry name" value="CHOLINE DEHYDROGENASE, MITOCHONDRIAL"/>
    <property type="match status" value="1"/>
</dbReference>
<feature type="active site" description="Proton donor" evidence="5">
    <location>
        <position position="470"/>
    </location>
</feature>
<name>A0A4R8UVA5_9MICO</name>
<evidence type="ECO:0000259" key="10">
    <source>
        <dbReference type="PROSITE" id="PS00624"/>
    </source>
</evidence>
<gene>
    <name evidence="12" type="ORF">E3O21_17530</name>
    <name evidence="11" type="ORF">SAMN05216368_11858</name>
</gene>
<evidence type="ECO:0000256" key="4">
    <source>
        <dbReference type="ARBA" id="ARBA00022827"/>
    </source>
</evidence>
<protein>
    <submittedName>
        <fullName evidence="11">Choline dehydrogenase</fullName>
    </submittedName>
    <submittedName>
        <fullName evidence="12">Glucose-methanol-choline oxidoreductase</fullName>
    </submittedName>
</protein>
<evidence type="ECO:0000256" key="2">
    <source>
        <dbReference type="ARBA" id="ARBA00010790"/>
    </source>
</evidence>
<evidence type="ECO:0000313" key="14">
    <source>
        <dbReference type="Proteomes" id="UP000298252"/>
    </source>
</evidence>
<dbReference type="PROSITE" id="PS00623">
    <property type="entry name" value="GMC_OXRED_1"/>
    <property type="match status" value="1"/>
</dbReference>
<dbReference type="RefSeq" id="WP_092342169.1">
    <property type="nucleotide sequence ID" value="NZ_FNIB01000018.1"/>
</dbReference>
<feature type="domain" description="Glucose-methanol-choline oxidoreductase N-terminal" evidence="10">
    <location>
        <begin position="255"/>
        <end position="269"/>
    </location>
</feature>
<comment type="cofactor">
    <cofactor evidence="1 6">
        <name>FAD</name>
        <dbReference type="ChEBI" id="CHEBI:57692"/>
    </cofactor>
</comment>
<feature type="compositionally biased region" description="Polar residues" evidence="8">
    <location>
        <begin position="137"/>
        <end position="156"/>
    </location>
</feature>
<dbReference type="PROSITE" id="PS00624">
    <property type="entry name" value="GMC_OXRED_2"/>
    <property type="match status" value="1"/>
</dbReference>
<dbReference type="Proteomes" id="UP000199639">
    <property type="component" value="Unassembled WGS sequence"/>
</dbReference>
<dbReference type="AlphaFoldDB" id="A0A4R8UVA5"/>
<dbReference type="InterPro" id="IPR036188">
    <property type="entry name" value="FAD/NAD-bd_sf"/>
</dbReference>
<dbReference type="SUPFAM" id="SSF51905">
    <property type="entry name" value="FAD/NAD(P)-binding domain"/>
    <property type="match status" value="1"/>
</dbReference>